<keyword evidence="1" id="KW-1185">Reference proteome</keyword>
<dbReference type="AlphaFoldDB" id="A0A1I8FDN5"/>
<sequence>RGVYVTERGQNIDKKPNETYVSCDQMKSWIPWLSLFSRMSPTGRHGAGRNEECIRLITKDLSYLTWERLTWACPSESLPHSFRAKYCEIVI</sequence>
<name>A0A1I8FDN5_9PLAT</name>
<dbReference type="WBParaSite" id="maker-unitig_30528-snap-gene-0.1-mRNA-1">
    <property type="protein sequence ID" value="maker-unitig_30528-snap-gene-0.1-mRNA-1"/>
    <property type="gene ID" value="maker-unitig_30528-snap-gene-0.1"/>
</dbReference>
<proteinExistence type="predicted"/>
<dbReference type="Proteomes" id="UP000095280">
    <property type="component" value="Unplaced"/>
</dbReference>
<protein>
    <submittedName>
        <fullName evidence="2">Uncharacterized protein</fullName>
    </submittedName>
</protein>
<reference evidence="2" key="1">
    <citation type="submission" date="2016-11" db="UniProtKB">
        <authorList>
            <consortium name="WormBaseParasite"/>
        </authorList>
    </citation>
    <scope>IDENTIFICATION</scope>
</reference>
<evidence type="ECO:0000313" key="1">
    <source>
        <dbReference type="Proteomes" id="UP000095280"/>
    </source>
</evidence>
<organism evidence="1 2">
    <name type="scientific">Macrostomum lignano</name>
    <dbReference type="NCBI Taxonomy" id="282301"/>
    <lineage>
        <taxon>Eukaryota</taxon>
        <taxon>Metazoa</taxon>
        <taxon>Spiralia</taxon>
        <taxon>Lophotrochozoa</taxon>
        <taxon>Platyhelminthes</taxon>
        <taxon>Rhabditophora</taxon>
        <taxon>Macrostomorpha</taxon>
        <taxon>Macrostomida</taxon>
        <taxon>Macrostomidae</taxon>
        <taxon>Macrostomum</taxon>
    </lineage>
</organism>
<evidence type="ECO:0000313" key="2">
    <source>
        <dbReference type="WBParaSite" id="maker-unitig_30528-snap-gene-0.1-mRNA-1"/>
    </source>
</evidence>
<accession>A0A1I8FDN5</accession>